<dbReference type="PANTHER" id="PTHR45036">
    <property type="entry name" value="METHYLTRANSFERASE LIKE 7B"/>
    <property type="match status" value="1"/>
</dbReference>
<evidence type="ECO:0000313" key="2">
    <source>
        <dbReference type="EMBL" id="SEQ05901.1"/>
    </source>
</evidence>
<keyword evidence="2" id="KW-0808">Transferase</keyword>
<dbReference type="EMBL" id="FOFU01000002">
    <property type="protein sequence ID" value="SEQ05901.1"/>
    <property type="molecule type" value="Genomic_DNA"/>
</dbReference>
<dbReference type="GO" id="GO:0032259">
    <property type="term" value="P:methylation"/>
    <property type="evidence" value="ECO:0007669"/>
    <property type="project" value="UniProtKB-KW"/>
</dbReference>
<name>A0A1H9CXN8_9SPIR</name>
<dbReference type="CDD" id="cd02440">
    <property type="entry name" value="AdoMet_MTases"/>
    <property type="match status" value="1"/>
</dbReference>
<organism evidence="2 3">
    <name type="scientific">Treponema bryantii</name>
    <dbReference type="NCBI Taxonomy" id="163"/>
    <lineage>
        <taxon>Bacteria</taxon>
        <taxon>Pseudomonadati</taxon>
        <taxon>Spirochaetota</taxon>
        <taxon>Spirochaetia</taxon>
        <taxon>Spirochaetales</taxon>
        <taxon>Treponemataceae</taxon>
        <taxon>Treponema</taxon>
    </lineage>
</organism>
<reference evidence="2 3" key="1">
    <citation type="submission" date="2016-10" db="EMBL/GenBank/DDBJ databases">
        <authorList>
            <person name="de Groot N.N."/>
        </authorList>
    </citation>
    <scope>NUCLEOTIDE SEQUENCE [LARGE SCALE GENOMIC DNA]</scope>
    <source>
        <strain evidence="2 3">B25</strain>
    </source>
</reference>
<dbReference type="Pfam" id="PF08241">
    <property type="entry name" value="Methyltransf_11"/>
    <property type="match status" value="1"/>
</dbReference>
<feature type="domain" description="Methyltransferase type 11" evidence="1">
    <location>
        <begin position="39"/>
        <end position="128"/>
    </location>
</feature>
<accession>A0A1H9CXN8</accession>
<protein>
    <submittedName>
        <fullName evidence="2">Methyltransferase domain-containing protein</fullName>
    </submittedName>
</protein>
<dbReference type="AlphaFoldDB" id="A0A1H9CXN8"/>
<evidence type="ECO:0000259" key="1">
    <source>
        <dbReference type="Pfam" id="PF08241"/>
    </source>
</evidence>
<dbReference type="InterPro" id="IPR052356">
    <property type="entry name" value="Thiol_S-MT"/>
</dbReference>
<dbReference type="SUPFAM" id="SSF53335">
    <property type="entry name" value="S-adenosyl-L-methionine-dependent methyltransferases"/>
    <property type="match status" value="1"/>
</dbReference>
<dbReference type="InterPro" id="IPR029063">
    <property type="entry name" value="SAM-dependent_MTases_sf"/>
</dbReference>
<dbReference type="OrthoDB" id="9808140at2"/>
<keyword evidence="3" id="KW-1185">Reference proteome</keyword>
<dbReference type="PANTHER" id="PTHR45036:SF1">
    <property type="entry name" value="METHYLTRANSFERASE LIKE 7A"/>
    <property type="match status" value="1"/>
</dbReference>
<gene>
    <name evidence="2" type="ORF">SAMN04487977_102348</name>
</gene>
<dbReference type="Proteomes" id="UP000182360">
    <property type="component" value="Unassembled WGS sequence"/>
</dbReference>
<dbReference type="RefSeq" id="WP_074641486.1">
    <property type="nucleotide sequence ID" value="NZ_FOFU01000002.1"/>
</dbReference>
<evidence type="ECO:0000313" key="3">
    <source>
        <dbReference type="Proteomes" id="UP000182360"/>
    </source>
</evidence>
<dbReference type="Gene3D" id="3.40.50.150">
    <property type="entry name" value="Vaccinia Virus protein VP39"/>
    <property type="match status" value="1"/>
</dbReference>
<dbReference type="InterPro" id="IPR013216">
    <property type="entry name" value="Methyltransf_11"/>
</dbReference>
<keyword evidence="2" id="KW-0489">Methyltransferase</keyword>
<proteinExistence type="predicted"/>
<dbReference type="GO" id="GO:0008757">
    <property type="term" value="F:S-adenosylmethionine-dependent methyltransferase activity"/>
    <property type="evidence" value="ECO:0007669"/>
    <property type="project" value="InterPro"/>
</dbReference>
<sequence>MSTPIENYRKMVEQPWGKIFYDVIFNQLKFSNDKRLKILDFGAGFCITAMHYEKNHDVIALEPNEEMYKLRFESDDYNLITQGPEYLKTVADNTYDFIFCHNVLEYVENKDEILGELKRVLKPGGRLSIIKHNLYGRVYGCAVLTDNPKAALDLLDEKPEDSMFGNRDVYTNEYLTNFFGNEMTLSELYGIRAFYGLSSNNEIKYTDEWYNSMLELETRVGTIDDFKKVSFFNHLIFTKN</sequence>